<dbReference type="Pfam" id="PF04190">
    <property type="entry name" value="GET4"/>
    <property type="match status" value="1"/>
</dbReference>
<dbReference type="InterPro" id="IPR011990">
    <property type="entry name" value="TPR-like_helical_dom_sf"/>
</dbReference>
<dbReference type="VEuPathDB" id="FungiDB:sscle_14g099850"/>
<evidence type="ECO:0000256" key="2">
    <source>
        <dbReference type="SAM" id="MobiDB-lite"/>
    </source>
</evidence>
<accession>A0A1D9QJT1</accession>
<dbReference type="GO" id="GO:0045048">
    <property type="term" value="P:protein insertion into ER membrane"/>
    <property type="evidence" value="ECO:0007669"/>
    <property type="project" value="InterPro"/>
</dbReference>
<dbReference type="Proteomes" id="UP000177798">
    <property type="component" value="Chromosome 14"/>
</dbReference>
<feature type="region of interest" description="Disordered" evidence="2">
    <location>
        <begin position="334"/>
        <end position="359"/>
    </location>
</feature>
<protein>
    <recommendedName>
        <fullName evidence="5">DUF410-domain-containing protein</fullName>
    </recommendedName>
</protein>
<dbReference type="FunFam" id="1.25.40.10:FF:000272">
    <property type="entry name" value="DUF410 domain protein"/>
    <property type="match status" value="1"/>
</dbReference>
<dbReference type="AlphaFoldDB" id="A0A1D9QJT1"/>
<evidence type="ECO:0008006" key="5">
    <source>
        <dbReference type="Google" id="ProtNLM"/>
    </source>
</evidence>
<name>A0A1D9QJT1_SCLS1</name>
<feature type="region of interest" description="Disordered" evidence="2">
    <location>
        <begin position="17"/>
        <end position="48"/>
    </location>
</feature>
<dbReference type="Gene3D" id="1.25.40.10">
    <property type="entry name" value="Tetratricopeptide repeat domain"/>
    <property type="match status" value="1"/>
</dbReference>
<dbReference type="KEGG" id="ssl:SS1G_08830"/>
<sequence>MSSKIDKIIARLQEKFVVPSSQDSQKPSSPITKKTNPHPPPRTTEGNYYEAHQQTRVVASRYIKSQNYPAATDILYNVSHSLLQASQGGSGGDLALFLLEVYNLSSLTCDSASKGRLFTLLRAFSPEEPSRKRFITEMVAWSSKTSLYPAGDPELHHVVGGLLAEEGEVYDAERHLVLGTKDSAEVLAKMEYEWYREDESHTAALYASRAVLPYLLVGNVRDARKSLGIFGERLRGDNTGLTVQELGEGGNQDIKIYPSIPLLNFLGLLLVAVQKGNSLDFKQLTKKYAGHMKDTGELWDEALLGIAEMYFGIQRPRQGNPLLDMMGSMFGGGMGGGQQQQGARRIGQTGAAPVAEGLD</sequence>
<dbReference type="InterPro" id="IPR007317">
    <property type="entry name" value="GET4"/>
</dbReference>
<dbReference type="RefSeq" id="XP_001590066.1">
    <property type="nucleotide sequence ID" value="XM_001590016.1"/>
</dbReference>
<evidence type="ECO:0000256" key="1">
    <source>
        <dbReference type="ARBA" id="ARBA00005351"/>
    </source>
</evidence>
<feature type="compositionally biased region" description="Low complexity" evidence="2">
    <location>
        <begin position="19"/>
        <end position="30"/>
    </location>
</feature>
<dbReference type="EMBL" id="CP017827">
    <property type="protein sequence ID" value="APA15215.1"/>
    <property type="molecule type" value="Genomic_DNA"/>
</dbReference>
<dbReference type="PANTHER" id="PTHR12875:SF0">
    <property type="entry name" value="GOLGI TO ER TRAFFIC PROTEIN 4 HOMOLOG"/>
    <property type="match status" value="1"/>
</dbReference>
<dbReference type="OrthoDB" id="10252405at2759"/>
<evidence type="ECO:0000313" key="4">
    <source>
        <dbReference type="Proteomes" id="UP000177798"/>
    </source>
</evidence>
<dbReference type="PANTHER" id="PTHR12875">
    <property type="entry name" value="GOLGI TO ER TRAFFIC PROTEIN 4 HOMOLOG"/>
    <property type="match status" value="1"/>
</dbReference>
<reference evidence="4" key="1">
    <citation type="journal article" date="2017" name="Genome Biol. Evol.">
        <title>The complete genome sequence of the phytopathogenic fungus Sclerotinia sclerotiorum reveals insights into the genome architecture of broad host range pathogens.</title>
        <authorList>
            <person name="Derbyshire M."/>
            <person name="Denton-Giles M."/>
            <person name="Hegedus D."/>
            <person name="Seifbarghy S."/>
            <person name="Rollins J."/>
            <person name="van Kan J."/>
            <person name="Seidl M.F."/>
            <person name="Faino L."/>
            <person name="Mbengue M."/>
            <person name="Navaud O."/>
            <person name="Raffaele S."/>
            <person name="Hammond-Kosack K."/>
            <person name="Heard S."/>
            <person name="Oliver R."/>
        </authorList>
    </citation>
    <scope>NUCLEOTIDE SEQUENCE [LARGE SCALE GENOMIC DNA]</scope>
    <source>
        <strain evidence="4">ATCC 18683 / 1980 / Ss-1</strain>
    </source>
</reference>
<proteinExistence type="inferred from homology"/>
<dbReference type="OMA" id="LMDMMGM"/>
<organism evidence="3 4">
    <name type="scientific">Sclerotinia sclerotiorum (strain ATCC 18683 / 1980 / Ss-1)</name>
    <name type="common">White mold</name>
    <name type="synonym">Whetzelinia sclerotiorum</name>
    <dbReference type="NCBI Taxonomy" id="665079"/>
    <lineage>
        <taxon>Eukaryota</taxon>
        <taxon>Fungi</taxon>
        <taxon>Dikarya</taxon>
        <taxon>Ascomycota</taxon>
        <taxon>Pezizomycotina</taxon>
        <taxon>Leotiomycetes</taxon>
        <taxon>Helotiales</taxon>
        <taxon>Sclerotiniaceae</taxon>
        <taxon>Sclerotinia</taxon>
    </lineage>
</organism>
<comment type="similarity">
    <text evidence="1">Belongs to the GET4 family.</text>
</comment>
<evidence type="ECO:0000313" key="3">
    <source>
        <dbReference type="EMBL" id="APA15215.1"/>
    </source>
</evidence>
<gene>
    <name evidence="3" type="ORF">sscle_14g099850</name>
</gene>